<comment type="catalytic activity">
    <reaction evidence="8">
        <text>Successive hydrolysis of beta-D-glucose units from the non-reducing ends of (1-&gt;3)-beta-D-glucans, releasing alpha-glucose.</text>
        <dbReference type="EC" id="3.2.1.58"/>
    </reaction>
</comment>
<accession>A0A9N8KQW9</accession>
<dbReference type="Pfam" id="PF00150">
    <property type="entry name" value="Cellulase"/>
    <property type="match status" value="1"/>
</dbReference>
<feature type="signal peptide" evidence="11">
    <location>
        <begin position="1"/>
        <end position="18"/>
    </location>
</feature>
<dbReference type="InterPro" id="IPR001547">
    <property type="entry name" value="Glyco_hydro_5"/>
</dbReference>
<evidence type="ECO:0000256" key="6">
    <source>
        <dbReference type="ARBA" id="ARBA00023295"/>
    </source>
</evidence>
<dbReference type="SUPFAM" id="SSF51445">
    <property type="entry name" value="(Trans)glycosidases"/>
    <property type="match status" value="1"/>
</dbReference>
<dbReference type="Gene3D" id="3.20.20.80">
    <property type="entry name" value="Glycosidases"/>
    <property type="match status" value="1"/>
</dbReference>
<keyword evidence="14" id="KW-1185">Reference proteome</keyword>
<evidence type="ECO:0000313" key="13">
    <source>
        <dbReference type="EMBL" id="CAD0111282.1"/>
    </source>
</evidence>
<dbReference type="GO" id="GO:0071555">
    <property type="term" value="P:cell wall organization"/>
    <property type="evidence" value="ECO:0007669"/>
    <property type="project" value="UniProtKB-KW"/>
</dbReference>
<organism evidence="13 14">
    <name type="scientific">Aureobasidium uvarum</name>
    <dbReference type="NCBI Taxonomy" id="2773716"/>
    <lineage>
        <taxon>Eukaryota</taxon>
        <taxon>Fungi</taxon>
        <taxon>Dikarya</taxon>
        <taxon>Ascomycota</taxon>
        <taxon>Pezizomycotina</taxon>
        <taxon>Dothideomycetes</taxon>
        <taxon>Dothideomycetidae</taxon>
        <taxon>Dothideales</taxon>
        <taxon>Saccotheciaceae</taxon>
        <taxon>Aureobasidium</taxon>
    </lineage>
</organism>
<gene>
    <name evidence="13" type="ORF">AWRI4620_LOCUS5537</name>
</gene>
<sequence>MRTSAAIAAVILAGSATAAPTPSLLSSILGLLTNDLNSLLGSLGIKLQTNANIHGPVVPFHDQCPFDFSVNTSVSVSTDLFAHDITWPLGVNGGNYIDWKTFKANGANLGGWLEKEKTHDPIWWSAVGGDSAPDEWTLCQTLGSQCGPILEARYQSFLNTTTIDQLASVGVNVLRIPTTYAAWVKVPGSQLYSGNQQKWLKAITDYAVLKYNMHIIVGLHSLPGGVNNLDIGEALFHDNWFYNATNLDYSFQAIDGVLKFIKSSGYQNAFTIAPINEASDNLAGFGSAAGLSDNATNWINTYVDGVLKKIAAVDKRIPLQLQDCFKGASFWAPFYDASTNIVMDSHVYYFAAAGTYANYVNPAVCGQAQYIAEETKFPVFIGEWSLQAMYNNTLDVTTRKALFDTQRYAWQKYVAGGSFWTAVSYSTAAVDGEGTQRDYWSYIDLINQGVITKQTNASYC</sequence>
<feature type="chain" id="PRO_5040198972" description="glucan 1,3-beta-glucosidase" evidence="11">
    <location>
        <begin position="19"/>
        <end position="460"/>
    </location>
</feature>
<name>A0A9N8KQW9_9PEZI</name>
<reference evidence="13" key="1">
    <citation type="submission" date="2020-06" db="EMBL/GenBank/DDBJ databases">
        <authorList>
            <person name="Onetto C."/>
        </authorList>
    </citation>
    <scope>NUCLEOTIDE SEQUENCE</scope>
</reference>
<dbReference type="PANTHER" id="PTHR31297:SF1">
    <property type="entry name" value="GLUCAN 1,3-BETA-GLUCOSIDASE I_II-RELATED"/>
    <property type="match status" value="1"/>
</dbReference>
<keyword evidence="4 11" id="KW-0732">Signal</keyword>
<evidence type="ECO:0000256" key="8">
    <source>
        <dbReference type="ARBA" id="ARBA00036824"/>
    </source>
</evidence>
<dbReference type="AlphaFoldDB" id="A0A9N8KQW9"/>
<evidence type="ECO:0000256" key="7">
    <source>
        <dbReference type="ARBA" id="ARBA00023316"/>
    </source>
</evidence>
<evidence type="ECO:0000313" key="14">
    <source>
        <dbReference type="Proteomes" id="UP000745764"/>
    </source>
</evidence>
<feature type="domain" description="Glycoside hydrolase family 5" evidence="12">
    <location>
        <begin position="158"/>
        <end position="402"/>
    </location>
</feature>
<evidence type="ECO:0000256" key="3">
    <source>
        <dbReference type="ARBA" id="ARBA00022525"/>
    </source>
</evidence>
<keyword evidence="3" id="KW-0964">Secreted</keyword>
<dbReference type="EMBL" id="CAINUL010000009">
    <property type="protein sequence ID" value="CAD0111282.1"/>
    <property type="molecule type" value="Genomic_DNA"/>
</dbReference>
<comment type="subcellular location">
    <subcellularLocation>
        <location evidence="1">Secreted</location>
    </subcellularLocation>
</comment>
<keyword evidence="7" id="KW-0961">Cell wall biogenesis/degradation</keyword>
<evidence type="ECO:0000256" key="2">
    <source>
        <dbReference type="ARBA" id="ARBA00005641"/>
    </source>
</evidence>
<dbReference type="OrthoDB" id="1887033at2759"/>
<dbReference type="GO" id="GO:0004338">
    <property type="term" value="F:glucan exo-1,3-beta-glucosidase activity"/>
    <property type="evidence" value="ECO:0007669"/>
    <property type="project" value="UniProtKB-EC"/>
</dbReference>
<dbReference type="Proteomes" id="UP000745764">
    <property type="component" value="Unassembled WGS sequence"/>
</dbReference>
<evidence type="ECO:0000256" key="5">
    <source>
        <dbReference type="ARBA" id="ARBA00022801"/>
    </source>
</evidence>
<comment type="similarity">
    <text evidence="2 10">Belongs to the glycosyl hydrolase 5 (cellulase A) family.</text>
</comment>
<evidence type="ECO:0000256" key="11">
    <source>
        <dbReference type="SAM" id="SignalP"/>
    </source>
</evidence>
<dbReference type="GO" id="GO:0009251">
    <property type="term" value="P:glucan catabolic process"/>
    <property type="evidence" value="ECO:0007669"/>
    <property type="project" value="TreeGrafter"/>
</dbReference>
<evidence type="ECO:0000256" key="9">
    <source>
        <dbReference type="ARBA" id="ARBA00038929"/>
    </source>
</evidence>
<evidence type="ECO:0000256" key="10">
    <source>
        <dbReference type="RuleBase" id="RU361153"/>
    </source>
</evidence>
<dbReference type="InterPro" id="IPR050386">
    <property type="entry name" value="Glycosyl_hydrolase_5"/>
</dbReference>
<dbReference type="GO" id="GO:0009986">
    <property type="term" value="C:cell surface"/>
    <property type="evidence" value="ECO:0007669"/>
    <property type="project" value="TreeGrafter"/>
</dbReference>
<keyword evidence="6 10" id="KW-0326">Glycosidase</keyword>
<evidence type="ECO:0000256" key="4">
    <source>
        <dbReference type="ARBA" id="ARBA00022729"/>
    </source>
</evidence>
<evidence type="ECO:0000259" key="12">
    <source>
        <dbReference type="Pfam" id="PF00150"/>
    </source>
</evidence>
<dbReference type="GO" id="GO:0005576">
    <property type="term" value="C:extracellular region"/>
    <property type="evidence" value="ECO:0007669"/>
    <property type="project" value="UniProtKB-SubCell"/>
</dbReference>
<comment type="caution">
    <text evidence="13">The sequence shown here is derived from an EMBL/GenBank/DDBJ whole genome shotgun (WGS) entry which is preliminary data.</text>
</comment>
<evidence type="ECO:0000256" key="1">
    <source>
        <dbReference type="ARBA" id="ARBA00004613"/>
    </source>
</evidence>
<proteinExistence type="inferred from homology"/>
<protein>
    <recommendedName>
        <fullName evidence="9">glucan 1,3-beta-glucosidase</fullName>
        <ecNumber evidence="9">3.2.1.58</ecNumber>
    </recommendedName>
</protein>
<dbReference type="PANTHER" id="PTHR31297">
    <property type="entry name" value="GLUCAN ENDO-1,6-BETA-GLUCOSIDASE B"/>
    <property type="match status" value="1"/>
</dbReference>
<dbReference type="InterPro" id="IPR017853">
    <property type="entry name" value="GH"/>
</dbReference>
<keyword evidence="5 10" id="KW-0378">Hydrolase</keyword>
<dbReference type="EC" id="3.2.1.58" evidence="9"/>